<dbReference type="Pfam" id="PF04273">
    <property type="entry name" value="BLH_phosphatase"/>
    <property type="match status" value="1"/>
</dbReference>
<dbReference type="InterPro" id="IPR005939">
    <property type="entry name" value="BLH_phosphatase-like"/>
</dbReference>
<dbReference type="NCBIfam" id="TIGR01244">
    <property type="entry name" value="TIGR01244 family sulfur transferase"/>
    <property type="match status" value="1"/>
</dbReference>
<name>A0A0L1KFP3_9SPHN</name>
<dbReference type="InterPro" id="IPR029021">
    <property type="entry name" value="Prot-tyrosine_phosphatase-like"/>
</dbReference>
<dbReference type="STRING" id="1306953.J121_2715"/>
<dbReference type="SUPFAM" id="SSF52799">
    <property type="entry name" value="(Phosphotyrosine protein) phosphatases II"/>
    <property type="match status" value="1"/>
</dbReference>
<organism evidence="2 3">
    <name type="scientific">Qipengyuania citrea LAMA 915</name>
    <dbReference type="NCBI Taxonomy" id="1306953"/>
    <lineage>
        <taxon>Bacteria</taxon>
        <taxon>Pseudomonadati</taxon>
        <taxon>Pseudomonadota</taxon>
        <taxon>Alphaproteobacteria</taxon>
        <taxon>Sphingomonadales</taxon>
        <taxon>Erythrobacteraceae</taxon>
        <taxon>Qipengyuania</taxon>
    </lineage>
</organism>
<comment type="caution">
    <text evidence="2">The sequence shown here is derived from an EMBL/GenBank/DDBJ whole genome shotgun (WGS) entry which is preliminary data.</text>
</comment>
<gene>
    <name evidence="2" type="ORF">J121_2715</name>
</gene>
<dbReference type="RefSeq" id="WP_050599664.1">
    <property type="nucleotide sequence ID" value="NZ_JYNE01000019.1"/>
</dbReference>
<proteinExistence type="predicted"/>
<dbReference type="Gene3D" id="3.90.190.10">
    <property type="entry name" value="Protein tyrosine phosphatase superfamily"/>
    <property type="match status" value="1"/>
</dbReference>
<feature type="domain" description="Beta-lactamase hydrolase-like protein phosphatase-like" evidence="1">
    <location>
        <begin position="5"/>
        <end position="107"/>
    </location>
</feature>
<evidence type="ECO:0000259" key="1">
    <source>
        <dbReference type="Pfam" id="PF04273"/>
    </source>
</evidence>
<evidence type="ECO:0000313" key="2">
    <source>
        <dbReference type="EMBL" id="KNH02788.1"/>
    </source>
</evidence>
<dbReference type="PATRIC" id="fig|1306953.7.peg.2808"/>
<dbReference type="GO" id="GO:0016787">
    <property type="term" value="F:hydrolase activity"/>
    <property type="evidence" value="ECO:0007669"/>
    <property type="project" value="InterPro"/>
</dbReference>
<accession>A0A0L1KFP3</accession>
<dbReference type="Proteomes" id="UP000037446">
    <property type="component" value="Unassembled WGS sequence"/>
</dbReference>
<dbReference type="AlphaFoldDB" id="A0A0L1KFP3"/>
<dbReference type="EMBL" id="JYNE01000019">
    <property type="protein sequence ID" value="KNH02788.1"/>
    <property type="molecule type" value="Genomic_DNA"/>
</dbReference>
<protein>
    <submittedName>
        <fullName evidence="2">Sulfide-quinone reductase</fullName>
    </submittedName>
</protein>
<reference evidence="3" key="1">
    <citation type="submission" date="2015-02" db="EMBL/GenBank/DDBJ databases">
        <authorList>
            <person name="Lima A.O."/>
            <person name="Cabral A."/>
            <person name="Porto L.M."/>
            <person name="Silva M.A."/>
        </authorList>
    </citation>
    <scope>NUCLEOTIDE SEQUENCE [LARGE SCALE GENOMIC DNA]</scope>
    <source>
        <strain evidence="3">LAMA 915</strain>
    </source>
</reference>
<sequence>MTCKRVTDRFAVAPQLSPEALPTLVQDGFSVLVCNRPDGEDDDQPAAEVMRAAAESAGMRFHHIPVAGGAFPAEAVAAFGQVRREAGGKVLAYCRTGTRSITLDALANPEGLSVADRLEQAGAAGYDLSALTSQLAE</sequence>
<evidence type="ECO:0000313" key="3">
    <source>
        <dbReference type="Proteomes" id="UP000037446"/>
    </source>
</evidence>